<dbReference type="EMBL" id="CAJVQA010060707">
    <property type="protein sequence ID" value="CAG8828522.1"/>
    <property type="molecule type" value="Genomic_DNA"/>
</dbReference>
<comment type="caution">
    <text evidence="1">The sequence shown here is derived from an EMBL/GenBank/DDBJ whole genome shotgun (WGS) entry which is preliminary data.</text>
</comment>
<reference evidence="1" key="1">
    <citation type="submission" date="2021-06" db="EMBL/GenBank/DDBJ databases">
        <authorList>
            <person name="Kallberg Y."/>
            <person name="Tangrot J."/>
            <person name="Rosling A."/>
        </authorList>
    </citation>
    <scope>NUCLEOTIDE SEQUENCE</scope>
    <source>
        <strain evidence="1">FL966</strain>
    </source>
</reference>
<evidence type="ECO:0000313" key="1">
    <source>
        <dbReference type="EMBL" id="CAG8828522.1"/>
    </source>
</evidence>
<accession>A0A9N9KH69</accession>
<evidence type="ECO:0000313" key="2">
    <source>
        <dbReference type="Proteomes" id="UP000789759"/>
    </source>
</evidence>
<keyword evidence="2" id="KW-1185">Reference proteome</keyword>
<proteinExistence type="predicted"/>
<feature type="non-terminal residue" evidence="1">
    <location>
        <position position="1"/>
    </location>
</feature>
<sequence length="47" mass="5240">YFMLTSPDINEIFNIDEKIQEIDTGLDDDNVNNVLDSILDATDGVGH</sequence>
<name>A0A9N9KH69_9GLOM</name>
<organism evidence="1 2">
    <name type="scientific">Cetraspora pellucida</name>
    <dbReference type="NCBI Taxonomy" id="1433469"/>
    <lineage>
        <taxon>Eukaryota</taxon>
        <taxon>Fungi</taxon>
        <taxon>Fungi incertae sedis</taxon>
        <taxon>Mucoromycota</taxon>
        <taxon>Glomeromycotina</taxon>
        <taxon>Glomeromycetes</taxon>
        <taxon>Diversisporales</taxon>
        <taxon>Gigasporaceae</taxon>
        <taxon>Cetraspora</taxon>
    </lineage>
</organism>
<dbReference type="Proteomes" id="UP000789759">
    <property type="component" value="Unassembled WGS sequence"/>
</dbReference>
<gene>
    <name evidence="1" type="ORF">CPELLU_LOCUS20406</name>
</gene>
<feature type="non-terminal residue" evidence="1">
    <location>
        <position position="47"/>
    </location>
</feature>
<dbReference type="AlphaFoldDB" id="A0A9N9KH69"/>
<protein>
    <submittedName>
        <fullName evidence="1">21827_t:CDS:1</fullName>
    </submittedName>
</protein>